<keyword evidence="2" id="KW-1185">Reference proteome</keyword>
<proteinExistence type="predicted"/>
<dbReference type="EMBL" id="LFZO01000106">
    <property type="protein sequence ID" value="KXT13717.1"/>
    <property type="molecule type" value="Genomic_DNA"/>
</dbReference>
<protein>
    <submittedName>
        <fullName evidence="1">Uncharacterized protein</fullName>
    </submittedName>
</protein>
<name>A0A139IG02_9PEZI</name>
<dbReference type="AlphaFoldDB" id="A0A139IG02"/>
<dbReference type="Proteomes" id="UP000073492">
    <property type="component" value="Unassembled WGS sequence"/>
</dbReference>
<comment type="caution">
    <text evidence="1">The sequence shown here is derived from an EMBL/GenBank/DDBJ whole genome shotgun (WGS) entry which is preliminary data.</text>
</comment>
<evidence type="ECO:0000313" key="1">
    <source>
        <dbReference type="EMBL" id="KXT13717.1"/>
    </source>
</evidence>
<accession>A0A139IG02</accession>
<reference evidence="1 2" key="1">
    <citation type="submission" date="2015-07" db="EMBL/GenBank/DDBJ databases">
        <title>Comparative genomics of the Sigatoka disease complex on banana suggests a link between parallel evolutionary changes in Pseudocercospora fijiensis and Pseudocercospora eumusae and increased virulence on the banana host.</title>
        <authorList>
            <person name="Chang T.-C."/>
            <person name="Salvucci A."/>
            <person name="Crous P.W."/>
            <person name="Stergiopoulos I."/>
        </authorList>
    </citation>
    <scope>NUCLEOTIDE SEQUENCE [LARGE SCALE GENOMIC DNA]</scope>
    <source>
        <strain evidence="1 2">CBS 116634</strain>
    </source>
</reference>
<organism evidence="1 2">
    <name type="scientific">Pseudocercospora musae</name>
    <dbReference type="NCBI Taxonomy" id="113226"/>
    <lineage>
        <taxon>Eukaryota</taxon>
        <taxon>Fungi</taxon>
        <taxon>Dikarya</taxon>
        <taxon>Ascomycota</taxon>
        <taxon>Pezizomycotina</taxon>
        <taxon>Dothideomycetes</taxon>
        <taxon>Dothideomycetidae</taxon>
        <taxon>Mycosphaerellales</taxon>
        <taxon>Mycosphaerellaceae</taxon>
        <taxon>Pseudocercospora</taxon>
    </lineage>
</organism>
<dbReference type="OrthoDB" id="10632923at2759"/>
<sequence>MLEDVSISNCVLHSELLNTPPKEISDQKWLSTLLSLNDSLSDWKTRLPEKERAGWRAGKDRPQDYRGPPARKDQLQYKMWNRSCGKERAWFTTYLITSSDGPANSTMIETAIAQASESINEASSRLYYRQLQRRRCPKLDARHLRQLEQHPAYRLSNWLPIGNNGGTWAASDERDSLYFEHEKESTASWLEALYANSQYHGELPCHQQWACHVS</sequence>
<gene>
    <name evidence="1" type="ORF">AC579_10076</name>
</gene>
<evidence type="ECO:0000313" key="2">
    <source>
        <dbReference type="Proteomes" id="UP000073492"/>
    </source>
</evidence>